<feature type="domain" description="G-protein coupled receptors family 1 profile" evidence="11">
    <location>
        <begin position="43"/>
        <end position="293"/>
    </location>
</feature>
<sequence length="317" mass="35509">MAPLNDTNIEVLRFFLIGIPGLEKSHFWISIPFSSVYFLSLLGNFTILFFIKTEPSLHEPTHYFLSMLSISDLGLSLSFSPITLGLFLFGVHGIHAATCFAQEFFIHLFTVIEASVLLVMAFDQYVAMHHPLRYSTILTSSQVIKTGVLLTSKNIMLILPLPFLLQRLTYCHQNLLLHSYCLHQGVMKVACSDNRVNVVYGLCATLSSILDLLFITFSYMMILKTVLGIATPREQPKALNTHISHICAVLIFCVPVLSAAMLHQFASGVSPMIHILMADVFLLVPLLMNPIVSCVKTHQIRKKVMGKFCSKRSLSMQ</sequence>
<dbReference type="Proteomes" id="UP001652663">
    <property type="component" value="Chromosome 15"/>
</dbReference>
<dbReference type="SUPFAM" id="SSF81321">
    <property type="entry name" value="Family A G protein-coupled receptor-like"/>
    <property type="match status" value="1"/>
</dbReference>
<evidence type="ECO:0000256" key="9">
    <source>
        <dbReference type="ARBA" id="ARBA00023224"/>
    </source>
</evidence>
<dbReference type="InterPro" id="IPR050402">
    <property type="entry name" value="OR51/52/56-like"/>
</dbReference>
<accession>A0A6P5CV23</accession>
<keyword evidence="7" id="KW-0675">Receptor</keyword>
<evidence type="ECO:0000256" key="1">
    <source>
        <dbReference type="ARBA" id="ARBA00003929"/>
    </source>
</evidence>
<evidence type="ECO:0000256" key="6">
    <source>
        <dbReference type="ARBA" id="ARBA00022989"/>
    </source>
</evidence>
<dbReference type="PROSITE" id="PS50262">
    <property type="entry name" value="G_PROTEIN_RECEP_F1_2"/>
    <property type="match status" value="1"/>
</dbReference>
<keyword evidence="5" id="KW-0552">Olfaction</keyword>
<dbReference type="GO" id="GO:0004930">
    <property type="term" value="F:G protein-coupled receptor activity"/>
    <property type="evidence" value="ECO:0007669"/>
    <property type="project" value="UniProtKB-KW"/>
</dbReference>
<dbReference type="PANTHER" id="PTHR26450:SF16">
    <property type="entry name" value="OLFACTORY RECEPTOR"/>
    <property type="match status" value="1"/>
</dbReference>
<evidence type="ECO:0000313" key="13">
    <source>
        <dbReference type="RefSeq" id="XP_019829886.2"/>
    </source>
</evidence>
<keyword evidence="9" id="KW-0807">Transducer</keyword>
<evidence type="ECO:0000313" key="12">
    <source>
        <dbReference type="Proteomes" id="UP001652663"/>
    </source>
</evidence>
<feature type="transmembrane region" description="Helical" evidence="10">
    <location>
        <begin position="27"/>
        <end position="51"/>
    </location>
</feature>
<evidence type="ECO:0000256" key="10">
    <source>
        <dbReference type="SAM" id="Phobius"/>
    </source>
</evidence>
<dbReference type="InterPro" id="IPR000276">
    <property type="entry name" value="GPCR_Rhodpsn"/>
</dbReference>
<feature type="transmembrane region" description="Helical" evidence="10">
    <location>
        <begin position="63"/>
        <end position="92"/>
    </location>
</feature>
<proteinExistence type="predicted"/>
<feature type="transmembrane region" description="Helical" evidence="10">
    <location>
        <begin position="104"/>
        <end position="122"/>
    </location>
</feature>
<keyword evidence="7" id="KW-0297">G-protein coupled receptor</keyword>
<dbReference type="PRINTS" id="PR00237">
    <property type="entry name" value="GPCRRHODOPSN"/>
</dbReference>
<dbReference type="GO" id="GO:0005886">
    <property type="term" value="C:plasma membrane"/>
    <property type="evidence" value="ECO:0007669"/>
    <property type="project" value="TreeGrafter"/>
</dbReference>
<comment type="function">
    <text evidence="1">Putative odorant or sperm cell receptor.</text>
</comment>
<dbReference type="OrthoDB" id="9534247at2759"/>
<evidence type="ECO:0000259" key="11">
    <source>
        <dbReference type="PROSITE" id="PS50262"/>
    </source>
</evidence>
<feature type="transmembrane region" description="Helical" evidence="10">
    <location>
        <begin position="272"/>
        <end position="295"/>
    </location>
</feature>
<evidence type="ECO:0000256" key="4">
    <source>
        <dbReference type="ARBA" id="ARBA00022692"/>
    </source>
</evidence>
<dbReference type="PRINTS" id="PR00245">
    <property type="entry name" value="OLFACTORYR"/>
</dbReference>
<dbReference type="CDD" id="cd15222">
    <property type="entry name" value="7tmA_OR51-like"/>
    <property type="match status" value="1"/>
</dbReference>
<evidence type="ECO:0000256" key="5">
    <source>
        <dbReference type="ARBA" id="ARBA00022725"/>
    </source>
</evidence>
<keyword evidence="12" id="KW-1185">Reference proteome</keyword>
<feature type="transmembrane region" description="Helical" evidence="10">
    <location>
        <begin position="243"/>
        <end position="266"/>
    </location>
</feature>
<keyword evidence="6 10" id="KW-1133">Transmembrane helix</keyword>
<name>A0A6P5CV23_BOSIN</name>
<reference evidence="13" key="1">
    <citation type="submission" date="2025-08" db="UniProtKB">
        <authorList>
            <consortium name="RefSeq"/>
        </authorList>
    </citation>
    <scope>IDENTIFICATION</scope>
    <source>
        <tissue evidence="13">Blood</tissue>
    </source>
</reference>
<dbReference type="KEGG" id="biu:109568985"/>
<dbReference type="Gene3D" id="1.20.1070.10">
    <property type="entry name" value="Rhodopsin 7-helix transmembrane proteins"/>
    <property type="match status" value="1"/>
</dbReference>
<evidence type="ECO:0000256" key="3">
    <source>
        <dbReference type="ARBA" id="ARBA00022606"/>
    </source>
</evidence>
<dbReference type="GO" id="GO:0071396">
    <property type="term" value="P:cellular response to lipid"/>
    <property type="evidence" value="ECO:0007669"/>
    <property type="project" value="UniProtKB-ARBA"/>
</dbReference>
<dbReference type="InterPro" id="IPR000725">
    <property type="entry name" value="Olfact_rcpt"/>
</dbReference>
<dbReference type="RefSeq" id="XP_019829886.2">
    <property type="nucleotide sequence ID" value="XM_019974327.2"/>
</dbReference>
<evidence type="ECO:0000256" key="2">
    <source>
        <dbReference type="ARBA" id="ARBA00004141"/>
    </source>
</evidence>
<dbReference type="PANTHER" id="PTHR26450">
    <property type="entry name" value="OLFACTORY RECEPTOR 56B1-RELATED"/>
    <property type="match status" value="1"/>
</dbReference>
<keyword evidence="3" id="KW-0716">Sensory transduction</keyword>
<dbReference type="GO" id="GO:0004984">
    <property type="term" value="F:olfactory receptor activity"/>
    <property type="evidence" value="ECO:0007669"/>
    <property type="project" value="InterPro"/>
</dbReference>
<evidence type="ECO:0000256" key="8">
    <source>
        <dbReference type="ARBA" id="ARBA00023136"/>
    </source>
</evidence>
<gene>
    <name evidence="13" type="primary">LOC109568985</name>
</gene>
<dbReference type="InterPro" id="IPR017452">
    <property type="entry name" value="GPCR_Rhodpsn_7TM"/>
</dbReference>
<protein>
    <submittedName>
        <fullName evidence="13">Olfactory receptor 51A4-like</fullName>
    </submittedName>
</protein>
<keyword evidence="4 10" id="KW-0812">Transmembrane</keyword>
<organism evidence="12 13">
    <name type="scientific">Bos indicus</name>
    <name type="common">Zebu</name>
    <dbReference type="NCBI Taxonomy" id="9915"/>
    <lineage>
        <taxon>Eukaryota</taxon>
        <taxon>Metazoa</taxon>
        <taxon>Chordata</taxon>
        <taxon>Craniata</taxon>
        <taxon>Vertebrata</taxon>
        <taxon>Euteleostomi</taxon>
        <taxon>Mammalia</taxon>
        <taxon>Eutheria</taxon>
        <taxon>Laurasiatheria</taxon>
        <taxon>Artiodactyla</taxon>
        <taxon>Ruminantia</taxon>
        <taxon>Pecora</taxon>
        <taxon>Bovidae</taxon>
        <taxon>Bovinae</taxon>
        <taxon>Bos</taxon>
    </lineage>
</organism>
<comment type="subcellular location">
    <subcellularLocation>
        <location evidence="2">Membrane</location>
        <topology evidence="2">Multi-pass membrane protein</topology>
    </subcellularLocation>
</comment>
<dbReference type="Pfam" id="PF13853">
    <property type="entry name" value="7tm_4"/>
    <property type="match status" value="1"/>
</dbReference>
<feature type="transmembrane region" description="Helical" evidence="10">
    <location>
        <begin position="198"/>
        <end position="222"/>
    </location>
</feature>
<keyword evidence="8 10" id="KW-0472">Membrane</keyword>
<evidence type="ECO:0000256" key="7">
    <source>
        <dbReference type="ARBA" id="ARBA00023040"/>
    </source>
</evidence>
<dbReference type="GeneID" id="109568985"/>